<name>A0A8S1QXP4_9CILI</name>
<dbReference type="Proteomes" id="UP000692954">
    <property type="component" value="Unassembled WGS sequence"/>
</dbReference>
<reference evidence="2" key="1">
    <citation type="submission" date="2021-01" db="EMBL/GenBank/DDBJ databases">
        <authorList>
            <consortium name="Genoscope - CEA"/>
            <person name="William W."/>
        </authorList>
    </citation>
    <scope>NUCLEOTIDE SEQUENCE</scope>
</reference>
<accession>A0A8S1QXP4</accession>
<dbReference type="EMBL" id="CAJJDN010000127">
    <property type="protein sequence ID" value="CAD8120646.1"/>
    <property type="molecule type" value="Genomic_DNA"/>
</dbReference>
<feature type="region of interest" description="Disordered" evidence="1">
    <location>
        <begin position="88"/>
        <end position="107"/>
    </location>
</feature>
<evidence type="ECO:0000313" key="2">
    <source>
        <dbReference type="EMBL" id="CAD8120646.1"/>
    </source>
</evidence>
<dbReference type="AlphaFoldDB" id="A0A8S1QXP4"/>
<proteinExistence type="predicted"/>
<protein>
    <submittedName>
        <fullName evidence="2">Uncharacterized protein</fullName>
    </submittedName>
</protein>
<organism evidence="2 3">
    <name type="scientific">Paramecium sonneborni</name>
    <dbReference type="NCBI Taxonomy" id="65129"/>
    <lineage>
        <taxon>Eukaryota</taxon>
        <taxon>Sar</taxon>
        <taxon>Alveolata</taxon>
        <taxon>Ciliophora</taxon>
        <taxon>Intramacronucleata</taxon>
        <taxon>Oligohymenophorea</taxon>
        <taxon>Peniculida</taxon>
        <taxon>Parameciidae</taxon>
        <taxon>Paramecium</taxon>
    </lineage>
</organism>
<comment type="caution">
    <text evidence="2">The sequence shown here is derived from an EMBL/GenBank/DDBJ whole genome shotgun (WGS) entry which is preliminary data.</text>
</comment>
<gene>
    <name evidence="2" type="ORF">PSON_ATCC_30995.1.T1270105</name>
</gene>
<keyword evidence="3" id="KW-1185">Reference proteome</keyword>
<dbReference type="OrthoDB" id="10336608at2759"/>
<feature type="compositionally biased region" description="Polar residues" evidence="1">
    <location>
        <begin position="89"/>
        <end position="107"/>
    </location>
</feature>
<evidence type="ECO:0000256" key="1">
    <source>
        <dbReference type="SAM" id="MobiDB-lite"/>
    </source>
</evidence>
<evidence type="ECO:0000313" key="3">
    <source>
        <dbReference type="Proteomes" id="UP000692954"/>
    </source>
</evidence>
<sequence length="392" mass="46753">MTDAIVQQQTKEFRQEIEKRFSKSRQNHYYVFQRECYDESDDDSLNSLKNIEIYNLSKHIRNKSIETERTIPKSSKTLLIRLLKPKKQPSFNENKSNSTSLYKSRSQSKNATIRLRTEWFCIERIQKCQSHFTKNTQKSKIYSNRQPYQIHQVLIHQQNQQLFLTYMIIIYYQQKMSQKFKSPTIISKVHPKVLYGTQDLNAKVIKVFSPFEYMHYIQRRQDYQNKQKELIANLQLSKENYDKLTFSVKQIGVTDDEGRVGSLSQRKYLLKSMESTRIQKSESIQNSQTERVQYQFRAKALPSSRREKTRKSILQSDANFLTLPERLETQTEFKTSAIDKIIKRSRQKKRFPISQPQPPEVAFAQQQQNQKYLSYSRQLQELKGTLDFNKFL</sequence>